<dbReference type="PANTHER" id="PTHR35753:SF2">
    <property type="entry name" value="PROTEIN MAINTENANCE OF PSII UNDER HIGH LIGHT 1"/>
    <property type="match status" value="1"/>
</dbReference>
<organism evidence="3">
    <name type="scientific">Fagus sylvatica</name>
    <name type="common">Beechnut</name>
    <dbReference type="NCBI Taxonomy" id="28930"/>
    <lineage>
        <taxon>Eukaryota</taxon>
        <taxon>Viridiplantae</taxon>
        <taxon>Streptophyta</taxon>
        <taxon>Embryophyta</taxon>
        <taxon>Tracheophyta</taxon>
        <taxon>Spermatophyta</taxon>
        <taxon>Magnoliopsida</taxon>
        <taxon>eudicotyledons</taxon>
        <taxon>Gunneridae</taxon>
        <taxon>Pentapetalae</taxon>
        <taxon>rosids</taxon>
        <taxon>fabids</taxon>
        <taxon>Fagales</taxon>
        <taxon>Fagaceae</taxon>
        <taxon>Fagus</taxon>
    </lineage>
</organism>
<evidence type="ECO:0000313" key="2">
    <source>
        <dbReference type="EMBL" id="SPC76137.1"/>
    </source>
</evidence>
<dbReference type="AlphaFoldDB" id="A0A2N9HNB1"/>
<evidence type="ECO:0000313" key="3">
    <source>
        <dbReference type="EMBL" id="SPD13190.1"/>
    </source>
</evidence>
<dbReference type="GO" id="GO:0009535">
    <property type="term" value="C:chloroplast thylakoid membrane"/>
    <property type="evidence" value="ECO:0007669"/>
    <property type="project" value="InterPro"/>
</dbReference>
<name>A0A2N9HNB1_FAGSY</name>
<dbReference type="GO" id="GO:0061635">
    <property type="term" value="P:regulation of protein complex stability"/>
    <property type="evidence" value="ECO:0007669"/>
    <property type="project" value="InterPro"/>
</dbReference>
<evidence type="ECO:0000256" key="1">
    <source>
        <dbReference type="SAM" id="MobiDB-lite"/>
    </source>
</evidence>
<dbReference type="InterPro" id="IPR038936">
    <property type="entry name" value="MPH1"/>
</dbReference>
<proteinExistence type="predicted"/>
<accession>A0A2N9HNB1</accession>
<dbReference type="PANTHER" id="PTHR35753">
    <property type="entry name" value="PROTEIN MAINTENANCE OF PSII UNDER HIGH LIGHT 1"/>
    <property type="match status" value="1"/>
</dbReference>
<protein>
    <submittedName>
        <fullName evidence="3">Uncharacterized protein</fullName>
    </submittedName>
</protein>
<feature type="region of interest" description="Disordered" evidence="1">
    <location>
        <begin position="183"/>
        <end position="212"/>
    </location>
</feature>
<sequence length="237" mass="25291">MACASQAVIAAANTCTFPTQRFFNKYHSVSKRSSTLLFTVRATTEDPECNVEECAPDKEVGKISVEWLAGEKTRVVGTYPPRKKGYTGYVEKDTAGQTNIYSVEPTVYLAESAISSGNAGKSADGAENIAAIAAGLALISIAAASSILLQVDKKPPQVQTVEYSGPSLTYYINKFKPQEMIEASVPSQTESSSSVQVDSSAEEVPQIQVKSAPEVPQIQVNSQIQLEPSTSSVRTVS</sequence>
<dbReference type="EMBL" id="OIVN01000201">
    <property type="protein sequence ID" value="SPC76137.1"/>
    <property type="molecule type" value="Genomic_DNA"/>
</dbReference>
<reference evidence="3" key="1">
    <citation type="submission" date="2018-02" db="EMBL/GenBank/DDBJ databases">
        <authorList>
            <person name="Cohen D.B."/>
            <person name="Kent A.D."/>
        </authorList>
    </citation>
    <scope>NUCLEOTIDE SEQUENCE</scope>
</reference>
<gene>
    <name evidence="2" type="ORF">FSB_LOCUS4019</name>
    <name evidence="3" type="ORF">FSB_LOCUS41072</name>
</gene>
<dbReference type="EMBL" id="OIVN01003726">
    <property type="protein sequence ID" value="SPD13190.1"/>
    <property type="molecule type" value="Genomic_DNA"/>
</dbReference>
<feature type="compositionally biased region" description="Low complexity" evidence="1">
    <location>
        <begin position="183"/>
        <end position="204"/>
    </location>
</feature>